<name>A0A7J5Q2Q2_9BACE</name>
<dbReference type="EMBL" id="WDED01000001">
    <property type="protein sequence ID" value="KAB6150234.1"/>
    <property type="molecule type" value="Genomic_DNA"/>
</dbReference>
<accession>A0A7J5Q2Q2</accession>
<reference evidence="1 2" key="1">
    <citation type="journal article" date="2019" name="Nat. Med.">
        <title>A library of human gut bacterial isolates paired with longitudinal multiomics data enables mechanistic microbiome research.</title>
        <authorList>
            <person name="Poyet M."/>
            <person name="Groussin M."/>
            <person name="Gibbons S.M."/>
            <person name="Avila-Pacheco J."/>
            <person name="Jiang X."/>
            <person name="Kearney S.M."/>
            <person name="Perrotta A.R."/>
            <person name="Berdy B."/>
            <person name="Zhao S."/>
            <person name="Lieberman T.D."/>
            <person name="Swanson P.K."/>
            <person name="Smith M."/>
            <person name="Roesemann S."/>
            <person name="Alexander J.E."/>
            <person name="Rich S.A."/>
            <person name="Livny J."/>
            <person name="Vlamakis H."/>
            <person name="Clish C."/>
            <person name="Bullock K."/>
            <person name="Deik A."/>
            <person name="Scott J."/>
            <person name="Pierce K.A."/>
            <person name="Xavier R.J."/>
            <person name="Alm E.J."/>
        </authorList>
    </citation>
    <scope>NUCLEOTIDE SEQUENCE [LARGE SCALE GENOMIC DNA]</scope>
    <source>
        <strain evidence="1 2">BIOML-A58</strain>
    </source>
</reference>
<proteinExistence type="predicted"/>
<comment type="caution">
    <text evidence="1">The sequence shown here is derived from an EMBL/GenBank/DDBJ whole genome shotgun (WGS) entry which is preliminary data.</text>
</comment>
<dbReference type="AlphaFoldDB" id="A0A7J5Q2Q2"/>
<dbReference type="Proteomes" id="UP000434604">
    <property type="component" value="Unassembled WGS sequence"/>
</dbReference>
<gene>
    <name evidence="1" type="ORF">GA398_00290</name>
</gene>
<sequence>MRKLRACFKFTEYSDYLLLRRDISKIIKLKATNSLRVNCLFVFLSIPRFLSWNWSDKCI</sequence>
<protein>
    <submittedName>
        <fullName evidence="1">Uncharacterized protein</fullName>
    </submittedName>
</protein>
<evidence type="ECO:0000313" key="1">
    <source>
        <dbReference type="EMBL" id="KAB6150234.1"/>
    </source>
</evidence>
<organism evidence="1 2">
    <name type="scientific">Bacteroides xylanisolvens</name>
    <dbReference type="NCBI Taxonomy" id="371601"/>
    <lineage>
        <taxon>Bacteria</taxon>
        <taxon>Pseudomonadati</taxon>
        <taxon>Bacteroidota</taxon>
        <taxon>Bacteroidia</taxon>
        <taxon>Bacteroidales</taxon>
        <taxon>Bacteroidaceae</taxon>
        <taxon>Bacteroides</taxon>
    </lineage>
</organism>
<evidence type="ECO:0000313" key="2">
    <source>
        <dbReference type="Proteomes" id="UP000434604"/>
    </source>
</evidence>